<dbReference type="Pfam" id="PF14903">
    <property type="entry name" value="WG_beta_rep"/>
    <property type="match status" value="5"/>
</dbReference>
<name>B2TM96_CLOBB</name>
<dbReference type="Gene3D" id="3.30.565.40">
    <property type="entry name" value="Fervidobacterium nodosum Rt17-B1 like"/>
    <property type="match status" value="1"/>
</dbReference>
<sequence length="597" mass="68270">MSSNKKHSEKHFKYKSRIEKKLYPALKNTIKGDVYGYIDEKGNLIIEPKFTRAYDFNKYGLAIVEENDKWGLINVKGEYVIKPIYDNINEFNEMRAIFNIKDYMGVLNEKGTVITKKKYNFISDYKDGRAVIAVSSDNGEYIYGYIDLYGKEIVSPKYSEANDFNNGVALVKSQEKSYSLINRSGQVLATYNYEYVAQYGDGLIVFANSYDGPFGFMDINGKEVIKPIYKQAQGFKNKVAIVTENDSYVGPYGVIDLNGRYIFQPIFSDVKILGEDRLALGMSIGEDKYLTRYIYAIGDTKGNKLTDFIYLVVGDYKDGLAYASDNENTFFIDKLGNEVKSLPIVNGSGELLIKNDLVYANIDYSPYYLDKSGKVIYKPNNVINLNKNYSVMKKRYKPNINYLIYNPVLNGVKNRSIQDEINIKLKEMSYFKPYGEDGKPKDVVISKDDVLTYDYYGNFSVKYFKKNLLILDLIGYYYTIGAAHGMPTTKTPSIDLVTGKFYTIGDLFMGGVNWLGELNKIIQKMINSDPQYEYVNKDAFKSIRIDQDFYIDGDNLYIYFPPYEIGPYAAGFITFKIPFSEISGMINKNGAFYLSFN</sequence>
<protein>
    <recommendedName>
        <fullName evidence="1">DUF3298 domain-containing protein</fullName>
    </recommendedName>
</protein>
<dbReference type="PANTHER" id="PTHR37841">
    <property type="entry name" value="GLR2918 PROTEIN"/>
    <property type="match status" value="1"/>
</dbReference>
<accession>U4P6B5</accession>
<accession>B2TM96</accession>
<dbReference type="EMBL" id="CP001056">
    <property type="protein sequence ID" value="ACD23171.1"/>
    <property type="molecule type" value="Genomic_DNA"/>
</dbReference>
<dbReference type="AlphaFoldDB" id="B2TM96"/>
<dbReference type="InterPro" id="IPR032774">
    <property type="entry name" value="WG_beta_rep"/>
</dbReference>
<dbReference type="KEGG" id="cbk:CLL_A2020"/>
<dbReference type="PATRIC" id="fig|935198.13.peg.1974"/>
<dbReference type="InterPro" id="IPR037126">
    <property type="entry name" value="PdaC/RsiV-like_sf"/>
</dbReference>
<reference evidence="2" key="2">
    <citation type="submission" date="2009-08" db="EMBL/GenBank/DDBJ databases">
        <authorList>
            <person name="Shrivastava S."/>
            <person name="Brinkac L.M."/>
            <person name="Dodson R.J."/>
            <person name="Harkins D.M."/>
            <person name="Durkin A.S."/>
            <person name="Sutton G."/>
        </authorList>
    </citation>
    <scope>NUCLEOTIDE SEQUENCE</scope>
    <source>
        <strain evidence="2">Eklund 17B</strain>
    </source>
</reference>
<reference evidence="2" key="1">
    <citation type="submission" date="2009-06" db="EMBL/GenBank/DDBJ databases">
        <authorList>
            <consortium name="US DOE Joint Genome Institute (JGI-PGF)"/>
            <person name="Lucas S."/>
            <person name="Copeland A."/>
            <person name="Lapidus A."/>
            <person name="Glavina del Rio T."/>
            <person name="Dalin E."/>
            <person name="Tice H."/>
            <person name="Bruce D."/>
            <person name="Goodwin L."/>
            <person name="Pitluck S."/>
            <person name="Kyrpides N."/>
            <person name="Mavromatis K."/>
            <person name="Ivanova N."/>
            <person name="Saunders E."/>
            <person name="Brettin T."/>
            <person name="Detter J.C."/>
            <person name="Han C."/>
            <person name="Larimer F."/>
            <person name="Land M."/>
            <person name="Hauser L."/>
            <person name="Markowitz V."/>
            <person name="Cheng J.-F."/>
            <person name="Hugenholtz P."/>
            <person name="Woyke T."/>
            <person name="Wu D."/>
            <person name="Gronow S."/>
            <person name="Klenk H.-P."/>
            <person name="Eisen J.A."/>
        </authorList>
    </citation>
    <scope>NUCLEOTIDE SEQUENCE</scope>
    <source>
        <strain evidence="2">Eklund 17B</strain>
    </source>
</reference>
<dbReference type="InterPro" id="IPR021729">
    <property type="entry name" value="DUF3298"/>
</dbReference>
<gene>
    <name evidence="2" type="ordered locus">CLL_A2020</name>
</gene>
<dbReference type="Pfam" id="PF11738">
    <property type="entry name" value="DUF3298"/>
    <property type="match status" value="1"/>
</dbReference>
<dbReference type="Gene3D" id="3.90.640.20">
    <property type="entry name" value="Heat-shock cognate protein, ATPase"/>
    <property type="match status" value="1"/>
</dbReference>
<dbReference type="HOGENOM" id="CLU_018038_0_0_9"/>
<dbReference type="PANTHER" id="PTHR37841:SF1">
    <property type="entry name" value="DUF3298 DOMAIN-CONTAINING PROTEIN"/>
    <property type="match status" value="1"/>
</dbReference>
<proteinExistence type="predicted"/>
<feature type="domain" description="DUF3298" evidence="1">
    <location>
        <begin position="506"/>
        <end position="580"/>
    </location>
</feature>
<evidence type="ECO:0000259" key="1">
    <source>
        <dbReference type="Pfam" id="PF11738"/>
    </source>
</evidence>
<organism evidence="2">
    <name type="scientific">Clostridium botulinum (strain Eklund 17B / Type B)</name>
    <dbReference type="NCBI Taxonomy" id="935198"/>
    <lineage>
        <taxon>Bacteria</taxon>
        <taxon>Bacillati</taxon>
        <taxon>Bacillota</taxon>
        <taxon>Clostridia</taxon>
        <taxon>Eubacteriales</taxon>
        <taxon>Clostridiaceae</taxon>
        <taxon>Clostridium</taxon>
    </lineage>
</organism>
<evidence type="ECO:0000313" key="2">
    <source>
        <dbReference type="EMBL" id="ACD23171.1"/>
    </source>
</evidence>